<dbReference type="STRING" id="301148.B4135_3347"/>
<dbReference type="InterPro" id="IPR016122">
    <property type="entry name" value="SpoOB_C"/>
</dbReference>
<dbReference type="SMART" id="SM01317">
    <property type="entry name" value="SPOB_ab"/>
    <property type="match status" value="1"/>
</dbReference>
<dbReference type="InterPro" id="IPR039506">
    <property type="entry name" value="SPOB_a"/>
</dbReference>
<dbReference type="Gene3D" id="1.10.287.130">
    <property type="match status" value="1"/>
</dbReference>
<dbReference type="Proteomes" id="UP000075683">
    <property type="component" value="Unassembled WGS sequence"/>
</dbReference>
<accession>A0A150LHL7</accession>
<dbReference type="EMBL" id="LQYT01000113">
    <property type="protein sequence ID" value="KYD11232.1"/>
    <property type="molecule type" value="Genomic_DNA"/>
</dbReference>
<dbReference type="InterPro" id="IPR016120">
    <property type="entry name" value="Sig_transdc_His_kin_SpoOB"/>
</dbReference>
<evidence type="ECO:0000313" key="5">
    <source>
        <dbReference type="EMBL" id="KYD11232.1"/>
    </source>
</evidence>
<keyword evidence="3" id="KW-0418">Kinase</keyword>
<organism evidence="5 6">
    <name type="scientific">Caldibacillus debilis</name>
    <dbReference type="NCBI Taxonomy" id="301148"/>
    <lineage>
        <taxon>Bacteria</taxon>
        <taxon>Bacillati</taxon>
        <taxon>Bacillota</taxon>
        <taxon>Bacilli</taxon>
        <taxon>Bacillales</taxon>
        <taxon>Bacillaceae</taxon>
        <taxon>Caldibacillus</taxon>
    </lineage>
</organism>
<dbReference type="GO" id="GO:0000155">
    <property type="term" value="F:phosphorelay sensor kinase activity"/>
    <property type="evidence" value="ECO:0007669"/>
    <property type="project" value="InterPro"/>
</dbReference>
<sequence>MKGKRGKKFFMQEEWDVVEILKKVRHDSLNHIQIVKGYLALEKIDKAKEALDHWTDRLRKESALSGLKGAKLSVLLLTYPYRQWPVRLEYELIGDGKSLRIEEERLAEWLENFLRKLNRSASWERENVLTLEMHFREKETYFSFLFSGSLNDPSFLKEIEQATEEPLYIDHAEDGRNRFSFELRWNENGKGKE</sequence>
<dbReference type="Pfam" id="PF14689">
    <property type="entry name" value="SPOB_a"/>
    <property type="match status" value="1"/>
</dbReference>
<keyword evidence="2" id="KW-0808">Transferase</keyword>
<gene>
    <name evidence="5" type="ORF">B4135_3347</name>
</gene>
<feature type="domain" description="Sporulation initiation phosphotransferase B C-terminal" evidence="4">
    <location>
        <begin position="69"/>
        <end position="181"/>
    </location>
</feature>
<evidence type="ECO:0000256" key="1">
    <source>
        <dbReference type="ARBA" id="ARBA00022553"/>
    </source>
</evidence>
<evidence type="ECO:0000259" key="4">
    <source>
        <dbReference type="SMART" id="SM01317"/>
    </source>
</evidence>
<evidence type="ECO:0000256" key="3">
    <source>
        <dbReference type="ARBA" id="ARBA00022777"/>
    </source>
</evidence>
<keyword evidence="1" id="KW-0597">Phosphoprotein</keyword>
<name>A0A150LHL7_9BACI</name>
<evidence type="ECO:0000313" key="6">
    <source>
        <dbReference type="Proteomes" id="UP000075683"/>
    </source>
</evidence>
<dbReference type="Pfam" id="PF14682">
    <property type="entry name" value="SPOB_ab"/>
    <property type="match status" value="1"/>
</dbReference>
<dbReference type="SUPFAM" id="SSF55890">
    <property type="entry name" value="Sporulation response regulatory protein Spo0B"/>
    <property type="match status" value="1"/>
</dbReference>
<reference evidence="5 6" key="1">
    <citation type="submission" date="2016-01" db="EMBL/GenBank/DDBJ databases">
        <title>Draft Genome Sequences of Seven Thermophilic Sporeformers Isolated from Foods.</title>
        <authorList>
            <person name="Berendsen E.M."/>
            <person name="Wells-Bennik M.H."/>
            <person name="Krawcyk A.O."/>
            <person name="De Jong A."/>
            <person name="Holsappel S."/>
            <person name="Eijlander R.T."/>
            <person name="Kuipers O.P."/>
        </authorList>
    </citation>
    <scope>NUCLEOTIDE SEQUENCE [LARGE SCALE GENOMIC DNA]</scope>
    <source>
        <strain evidence="5 6">B4135</strain>
    </source>
</reference>
<dbReference type="Gene3D" id="3.30.565.30">
    <property type="entry name" value="Sporulation initiation phosphotransferase B (SpoOB), C-terminal domain"/>
    <property type="match status" value="1"/>
</dbReference>
<dbReference type="AlphaFoldDB" id="A0A150LHL7"/>
<dbReference type="InterPro" id="IPR037100">
    <property type="entry name" value="Spo0B_C_sf"/>
</dbReference>
<evidence type="ECO:0000256" key="2">
    <source>
        <dbReference type="ARBA" id="ARBA00022679"/>
    </source>
</evidence>
<protein>
    <recommendedName>
        <fullName evidence="4">Sporulation initiation phosphotransferase B C-terminal domain-containing protein</fullName>
    </recommendedName>
</protein>
<proteinExistence type="predicted"/>
<comment type="caution">
    <text evidence="5">The sequence shown here is derived from an EMBL/GenBank/DDBJ whole genome shotgun (WGS) entry which is preliminary data.</text>
</comment>